<dbReference type="GO" id="GO:0045503">
    <property type="term" value="F:dynein light chain binding"/>
    <property type="evidence" value="ECO:0007669"/>
    <property type="project" value="InterPro"/>
</dbReference>
<dbReference type="GO" id="GO:0005868">
    <property type="term" value="C:cytoplasmic dynein complex"/>
    <property type="evidence" value="ECO:0007669"/>
    <property type="project" value="InterPro"/>
</dbReference>
<evidence type="ECO:0000313" key="2">
    <source>
        <dbReference type="EnsemblMetazoa" id="Aqu2.1.02044_001"/>
    </source>
</evidence>
<dbReference type="GO" id="GO:0045504">
    <property type="term" value="F:dynein heavy chain binding"/>
    <property type="evidence" value="ECO:0007669"/>
    <property type="project" value="InterPro"/>
</dbReference>
<dbReference type="KEGG" id="aqu:109592873"/>
<proteinExistence type="predicted"/>
<feature type="compositionally biased region" description="Acidic residues" evidence="1">
    <location>
        <begin position="1"/>
        <end position="10"/>
    </location>
</feature>
<dbReference type="InParanoid" id="A0A1X7SJ19"/>
<dbReference type="STRING" id="400682.A0A1X7SJ19"/>
<sequence length="156" mass="17386">MEEVSEEIAQEDNGGADDYLNEEFEEDYEEDFEEASNGSVADDKRESSPSSDIDDVLQAIGQENERVEDESSQLLQVISPSAPLPPPHLSPRPSMTFSGATQKLKETSIKIKTRGAELSNMIEKDTLSINLFELQPLTEYGMYMRSFGQTNTSQVL</sequence>
<dbReference type="EnsemblMetazoa" id="XM_020008200.1">
    <property type="protein sequence ID" value="XP_019863759.1"/>
    <property type="gene ID" value="LOC109592873"/>
</dbReference>
<dbReference type="OrthoDB" id="2162425at2759"/>
<dbReference type="InterPro" id="IPR042505">
    <property type="entry name" value="DYNC2I1"/>
</dbReference>
<gene>
    <name evidence="2" type="primary">109592873</name>
</gene>
<keyword evidence="3" id="KW-1185">Reference proteome</keyword>
<dbReference type="GO" id="GO:0042073">
    <property type="term" value="P:intraciliary transport"/>
    <property type="evidence" value="ECO:0007669"/>
    <property type="project" value="InterPro"/>
</dbReference>
<name>A0A1X7SJ19_AMPQE</name>
<evidence type="ECO:0000256" key="1">
    <source>
        <dbReference type="SAM" id="MobiDB-lite"/>
    </source>
</evidence>
<dbReference type="PANTHER" id="PTHR16022:SF0">
    <property type="entry name" value="CYTOPLASMIC DYNEIN 2 INTERMEDIATE CHAIN 1"/>
    <property type="match status" value="1"/>
</dbReference>
<evidence type="ECO:0000313" key="3">
    <source>
        <dbReference type="Proteomes" id="UP000007879"/>
    </source>
</evidence>
<dbReference type="GO" id="GO:0005929">
    <property type="term" value="C:cilium"/>
    <property type="evidence" value="ECO:0007669"/>
    <property type="project" value="GOC"/>
</dbReference>
<feature type="region of interest" description="Disordered" evidence="1">
    <location>
        <begin position="1"/>
        <end position="53"/>
    </location>
</feature>
<dbReference type="AlphaFoldDB" id="A0A1X7SJ19"/>
<feature type="compositionally biased region" description="Acidic residues" evidence="1">
    <location>
        <begin position="19"/>
        <end position="34"/>
    </location>
</feature>
<organism evidence="2">
    <name type="scientific">Amphimedon queenslandica</name>
    <name type="common">Sponge</name>
    <dbReference type="NCBI Taxonomy" id="400682"/>
    <lineage>
        <taxon>Eukaryota</taxon>
        <taxon>Metazoa</taxon>
        <taxon>Porifera</taxon>
        <taxon>Demospongiae</taxon>
        <taxon>Heteroscleromorpha</taxon>
        <taxon>Haplosclerida</taxon>
        <taxon>Niphatidae</taxon>
        <taxon>Amphimedon</taxon>
    </lineage>
</organism>
<reference evidence="2" key="2">
    <citation type="submission" date="2017-05" db="UniProtKB">
        <authorList>
            <consortium name="EnsemblMetazoa"/>
        </authorList>
    </citation>
    <scope>IDENTIFICATION</scope>
</reference>
<reference evidence="3" key="1">
    <citation type="journal article" date="2010" name="Nature">
        <title>The Amphimedon queenslandica genome and the evolution of animal complexity.</title>
        <authorList>
            <person name="Srivastava M."/>
            <person name="Simakov O."/>
            <person name="Chapman J."/>
            <person name="Fahey B."/>
            <person name="Gauthier M.E."/>
            <person name="Mitros T."/>
            <person name="Richards G.S."/>
            <person name="Conaco C."/>
            <person name="Dacre M."/>
            <person name="Hellsten U."/>
            <person name="Larroux C."/>
            <person name="Putnam N.H."/>
            <person name="Stanke M."/>
            <person name="Adamska M."/>
            <person name="Darling A."/>
            <person name="Degnan S.M."/>
            <person name="Oakley T.H."/>
            <person name="Plachetzki D.C."/>
            <person name="Zhai Y."/>
            <person name="Adamski M."/>
            <person name="Calcino A."/>
            <person name="Cummins S.F."/>
            <person name="Goodstein D.M."/>
            <person name="Harris C."/>
            <person name="Jackson D.J."/>
            <person name="Leys S.P."/>
            <person name="Shu S."/>
            <person name="Woodcroft B.J."/>
            <person name="Vervoort M."/>
            <person name="Kosik K.S."/>
            <person name="Manning G."/>
            <person name="Degnan B.M."/>
            <person name="Rokhsar D.S."/>
        </authorList>
    </citation>
    <scope>NUCLEOTIDE SEQUENCE [LARGE SCALE GENOMIC DNA]</scope>
</reference>
<dbReference type="EnsemblMetazoa" id="Aqu2.1.02044_001">
    <property type="protein sequence ID" value="Aqu2.1.02044_001"/>
    <property type="gene ID" value="Aqu2.1.02044"/>
</dbReference>
<dbReference type="Proteomes" id="UP000007879">
    <property type="component" value="Unassembled WGS sequence"/>
</dbReference>
<dbReference type="PANTHER" id="PTHR16022">
    <property type="entry name" value="WD REPEAT DOMAIN 60"/>
    <property type="match status" value="1"/>
</dbReference>
<protein>
    <submittedName>
        <fullName evidence="2">Uncharacterized protein</fullName>
    </submittedName>
</protein>
<accession>A0A1X7SJ19</accession>